<keyword evidence="2" id="KW-0132">Cell division</keyword>
<proteinExistence type="predicted"/>
<protein>
    <recommendedName>
        <fullName evidence="1">Anaphase-promoting complex subunit 4</fullName>
    </recommendedName>
</protein>
<evidence type="ECO:0000256" key="5">
    <source>
        <dbReference type="ARBA" id="ARBA00023306"/>
    </source>
</evidence>
<dbReference type="WBParaSite" id="MCU_004994-RA">
    <property type="protein sequence ID" value="MCU_004994-RA"/>
    <property type="gene ID" value="MCU_004994"/>
</dbReference>
<dbReference type="SUPFAM" id="SSF50978">
    <property type="entry name" value="WD40 repeat-like"/>
    <property type="match status" value="1"/>
</dbReference>
<keyword evidence="3" id="KW-0498">Mitosis</keyword>
<feature type="domain" description="Anaphase-promoting complex subunit 4 long" evidence="7">
    <location>
        <begin position="235"/>
        <end position="415"/>
    </location>
</feature>
<dbReference type="WBParaSite" id="MCU_004994-RB">
    <property type="protein sequence ID" value="MCU_004994-RB"/>
    <property type="gene ID" value="MCU_004994"/>
</dbReference>
<dbReference type="InterPro" id="IPR024977">
    <property type="entry name" value="Apc4-like_WD40_dom"/>
</dbReference>
<dbReference type="Gene3D" id="2.130.10.10">
    <property type="entry name" value="YVTN repeat-like/Quinoprotein amine dehydrogenase"/>
    <property type="match status" value="1"/>
</dbReference>
<keyword evidence="4" id="KW-0833">Ubl conjugation pathway</keyword>
<dbReference type="GO" id="GO:0031145">
    <property type="term" value="P:anaphase-promoting complex-dependent catabolic process"/>
    <property type="evidence" value="ECO:0007669"/>
    <property type="project" value="InterPro"/>
</dbReference>
<evidence type="ECO:0000256" key="1">
    <source>
        <dbReference type="ARBA" id="ARBA00016067"/>
    </source>
</evidence>
<evidence type="ECO:0000259" key="7">
    <source>
        <dbReference type="Pfam" id="PF12896"/>
    </source>
</evidence>
<evidence type="ECO:0000259" key="6">
    <source>
        <dbReference type="Pfam" id="PF12894"/>
    </source>
</evidence>
<dbReference type="Pfam" id="PF12894">
    <property type="entry name" value="ANAPC4_WD40"/>
    <property type="match status" value="1"/>
</dbReference>
<sequence>MAPEFITTLYEERPIAKSKVSVAVWSPKMDIIAIGSPNGMVSLHRYKLGLTWEVRSPHPGGVTHLAWRPDGKVIAAAYEFGRLHFLNLLDGSLLRVLEFNDATIQDLVWVSCGNAAPLKQSFFPPFESLSVFSDDLFSNRHEVTQLSKPWLDPDSSPSVLVVYFDDIVRLFGCGVCEFASLKLPHETTSRQTKFQVCDSFVTKDMSYHCYFALSKDGLLNFNKISSRRLVEHCLPLRNLSLHVASLLHSKQLLLWSVKQLKNAWEDTLLELDAKLTAYSRERLRTSPNWSLRNELLEVILFGHVSPQLQIFLKAEWTPAAIRRAGIAMFKAYDTMKSITFQQLQYGLMQLICEASELLGCARDKQAYGCFGITEDAVVELIRDAGSTLQKTLELHMIVDHCSHYLRPFFKWLYGVAVSSDGTKPTSEKSNRKVTPTERDLIITFVSEQLRPIFIQGELKSYQIELVEQYIRTGGVTRPLEEVFGITAESEHFNRAKLRDIIPLPGGALAESVPEGVFTPTNASLADLIEVVLIGHIDKMAASGREQSLPGDFFDAAETPVPLMSNVLDSSRMCLCHFSHLPEPPENEFGLPTVRNQVVANAINLVAFVRPRNEGDCQCLTDSIVVYTFDHAGCGCGICIRVDDVFGDRNASNIPYTVVDLKFFCVDTLVALVYREPDASSSETLQWLVFIPLHDSLAAAPAIPQPAIRPPPPPASILDLLINDSLRMSDLVTSALQVHALPRKPSWMSVYGERRVIFVMFDSVCRVYIMERIEASEGEDGGDANVEAAEDE</sequence>
<dbReference type="InterPro" id="IPR024789">
    <property type="entry name" value="APC4"/>
</dbReference>
<dbReference type="InterPro" id="IPR036322">
    <property type="entry name" value="WD40_repeat_dom_sf"/>
</dbReference>
<dbReference type="PANTHER" id="PTHR13260:SF0">
    <property type="entry name" value="ANAPHASE-PROMOTING COMPLEX SUBUNIT 4"/>
    <property type="match status" value="1"/>
</dbReference>
<dbReference type="PANTHER" id="PTHR13260">
    <property type="entry name" value="ANAPHASE PROMOTING COMPLEX SUBUNIT 4 APC4"/>
    <property type="match status" value="1"/>
</dbReference>
<reference evidence="8 9" key="1">
    <citation type="submission" date="2019-11" db="UniProtKB">
        <authorList>
            <consortium name="WormBaseParasite"/>
        </authorList>
    </citation>
    <scope>IDENTIFICATION</scope>
</reference>
<evidence type="ECO:0000256" key="3">
    <source>
        <dbReference type="ARBA" id="ARBA00022776"/>
    </source>
</evidence>
<dbReference type="GO" id="GO:0051301">
    <property type="term" value="P:cell division"/>
    <property type="evidence" value="ECO:0007669"/>
    <property type="project" value="UniProtKB-KW"/>
</dbReference>
<dbReference type="InterPro" id="IPR024790">
    <property type="entry name" value="APC4_long_dom"/>
</dbReference>
<dbReference type="GO" id="GO:0070979">
    <property type="term" value="P:protein K11-linked ubiquitination"/>
    <property type="evidence" value="ECO:0007669"/>
    <property type="project" value="TreeGrafter"/>
</dbReference>
<dbReference type="InterPro" id="IPR015943">
    <property type="entry name" value="WD40/YVTN_repeat-like_dom_sf"/>
</dbReference>
<feature type="domain" description="Anaphase-promoting complex subunit 4-like WD40" evidence="6">
    <location>
        <begin position="24"/>
        <end position="110"/>
    </location>
</feature>
<dbReference type="GO" id="GO:0005680">
    <property type="term" value="C:anaphase-promoting complex"/>
    <property type="evidence" value="ECO:0007669"/>
    <property type="project" value="InterPro"/>
</dbReference>
<organism evidence="8">
    <name type="scientific">Mesocestoides corti</name>
    <name type="common">Flatworm</name>
    <dbReference type="NCBI Taxonomy" id="53468"/>
    <lineage>
        <taxon>Eukaryota</taxon>
        <taxon>Metazoa</taxon>
        <taxon>Spiralia</taxon>
        <taxon>Lophotrochozoa</taxon>
        <taxon>Platyhelminthes</taxon>
        <taxon>Cestoda</taxon>
        <taxon>Eucestoda</taxon>
        <taxon>Cyclophyllidea</taxon>
        <taxon>Mesocestoididae</taxon>
        <taxon>Mesocestoides</taxon>
    </lineage>
</organism>
<evidence type="ECO:0000313" key="9">
    <source>
        <dbReference type="WBParaSite" id="MCU_004994-RB"/>
    </source>
</evidence>
<evidence type="ECO:0000256" key="4">
    <source>
        <dbReference type="ARBA" id="ARBA00022786"/>
    </source>
</evidence>
<name>A0A5K3F2D2_MESCO</name>
<evidence type="ECO:0000256" key="2">
    <source>
        <dbReference type="ARBA" id="ARBA00022618"/>
    </source>
</evidence>
<evidence type="ECO:0000313" key="8">
    <source>
        <dbReference type="WBParaSite" id="MCU_004994-RA"/>
    </source>
</evidence>
<dbReference type="GO" id="GO:0034399">
    <property type="term" value="C:nuclear periphery"/>
    <property type="evidence" value="ECO:0007669"/>
    <property type="project" value="TreeGrafter"/>
</dbReference>
<accession>A0A5K3F2D2</accession>
<dbReference type="AlphaFoldDB" id="A0A5K3F2D2"/>
<keyword evidence="5" id="KW-0131">Cell cycle</keyword>
<dbReference type="Pfam" id="PF12896">
    <property type="entry name" value="ANAPC4"/>
    <property type="match status" value="1"/>
</dbReference>